<keyword evidence="4" id="KW-0175">Coiled coil</keyword>
<dbReference type="SUPFAM" id="SSF51445">
    <property type="entry name" value="(Trans)glycosidases"/>
    <property type="match status" value="1"/>
</dbReference>
<keyword evidence="2" id="KW-0378">Hydrolase</keyword>
<gene>
    <name evidence="5" type="ORF">T190607A01A_20480</name>
</gene>
<reference evidence="5 6" key="1">
    <citation type="submission" date="2024-05" db="EMBL/GenBank/DDBJ databases">
        <authorList>
            <person name="Duchaud E."/>
        </authorList>
    </citation>
    <scope>NUCLEOTIDE SEQUENCE [LARGE SCALE GENOMIC DNA]</scope>
    <source>
        <strain evidence="5">Ena-SAMPLE-TAB-13-05-2024-13:56:06:370-140302</strain>
    </source>
</reference>
<keyword evidence="3" id="KW-0326">Glycosidase</keyword>
<dbReference type="PANTHER" id="PTHR34135">
    <property type="entry name" value="LYSOZYME"/>
    <property type="match status" value="1"/>
</dbReference>
<accession>A0ABM9P0F1</accession>
<comment type="caution">
    <text evidence="5">The sequence shown here is derived from an EMBL/GenBank/DDBJ whole genome shotgun (WGS) entry which is preliminary data.</text>
</comment>
<dbReference type="InterPro" id="IPR018077">
    <property type="entry name" value="Glyco_hydro_fam25_subgr"/>
</dbReference>
<dbReference type="RefSeq" id="WP_348711990.1">
    <property type="nucleotide sequence ID" value="NZ_CAXIXY010000004.1"/>
</dbReference>
<organism evidence="5 6">
    <name type="scientific">Tenacibaculum platacis</name>
    <dbReference type="NCBI Taxonomy" id="3137852"/>
    <lineage>
        <taxon>Bacteria</taxon>
        <taxon>Pseudomonadati</taxon>
        <taxon>Bacteroidota</taxon>
        <taxon>Flavobacteriia</taxon>
        <taxon>Flavobacteriales</taxon>
        <taxon>Flavobacteriaceae</taxon>
        <taxon>Tenacibaculum</taxon>
    </lineage>
</organism>
<evidence type="ECO:0000256" key="3">
    <source>
        <dbReference type="ARBA" id="ARBA00023295"/>
    </source>
</evidence>
<dbReference type="Proteomes" id="UP001497416">
    <property type="component" value="Unassembled WGS sequence"/>
</dbReference>
<evidence type="ECO:0000313" key="6">
    <source>
        <dbReference type="Proteomes" id="UP001497416"/>
    </source>
</evidence>
<dbReference type="EMBL" id="CAXIXY010000004">
    <property type="protein sequence ID" value="CAL2085483.1"/>
    <property type="molecule type" value="Genomic_DNA"/>
</dbReference>
<comment type="similarity">
    <text evidence="1">Belongs to the glycosyl hydrolase 25 family.</text>
</comment>
<protein>
    <submittedName>
        <fullName evidence="5">Lysozyme</fullName>
    </submittedName>
</protein>
<proteinExistence type="inferred from homology"/>
<feature type="coiled-coil region" evidence="4">
    <location>
        <begin position="215"/>
        <end position="242"/>
    </location>
</feature>
<dbReference type="InterPro" id="IPR017853">
    <property type="entry name" value="GH"/>
</dbReference>
<evidence type="ECO:0000256" key="4">
    <source>
        <dbReference type="SAM" id="Coils"/>
    </source>
</evidence>
<evidence type="ECO:0000313" key="5">
    <source>
        <dbReference type="EMBL" id="CAL2085483.1"/>
    </source>
</evidence>
<evidence type="ECO:0000256" key="1">
    <source>
        <dbReference type="ARBA" id="ARBA00010646"/>
    </source>
</evidence>
<keyword evidence="6" id="KW-1185">Reference proteome</keyword>
<dbReference type="SMART" id="SM00641">
    <property type="entry name" value="Glyco_25"/>
    <property type="match status" value="1"/>
</dbReference>
<dbReference type="PANTHER" id="PTHR34135:SF2">
    <property type="entry name" value="LYSOZYME"/>
    <property type="match status" value="1"/>
</dbReference>
<evidence type="ECO:0000256" key="2">
    <source>
        <dbReference type="ARBA" id="ARBA00022801"/>
    </source>
</evidence>
<name>A0ABM9P0F1_9FLAO</name>
<dbReference type="PROSITE" id="PS51904">
    <property type="entry name" value="GLYCOSYL_HYDROL_F25_2"/>
    <property type="match status" value="1"/>
</dbReference>
<dbReference type="Gene3D" id="3.20.20.80">
    <property type="entry name" value="Glycosidases"/>
    <property type="match status" value="1"/>
</dbReference>
<dbReference type="InterPro" id="IPR002053">
    <property type="entry name" value="Glyco_hydro_25"/>
</dbReference>
<dbReference type="Pfam" id="PF01183">
    <property type="entry name" value="Glyco_hydro_25"/>
    <property type="match status" value="1"/>
</dbReference>
<sequence length="447" mass="51815">MKSFNDFEIAILHQISSFRKEGIISLKDFLEKIFFNPEEGKALIIQLREQYAIFFITNKIYNNPISQREAIIEFSQLLALLDFLNTQGVISIFRNQHLVKEPMYFLSSIFHEPKIENNKIILNDNGLYTDKPEELKNAKGDVIYKGIQFNDSHFVIKNLMGNIVISDKINTIIDEINPVQKKTPFYKHKIFRWAALLLLVLGLCYGIHSSNTKNTQQLNKSIQQLHKKIKAVKTQKNRASKTLVPKKNIKHFGIDISKWNGAILKNNLPDSIDFVICKATEGKNFLDPMFSYNWKEIQQKKLKRGAYHFYVILDNPITQANFFWEQIKDLSSTDFPPIVDIEHGSFEGMNSISSNNKSLQQNLLTFLTRIQQLSGRTPMVYTNHKFANAHLTSARFSKYPLWIADYENKTSPNIPDAWINKGWTAWQKSPSYHIDSKTIDLDVYIGR</sequence>